<dbReference type="FunFam" id="3.40.50.620:FF:000132">
    <property type="entry name" value="Cytoplasmic tRNA 2-thiolation protein 1"/>
    <property type="match status" value="1"/>
</dbReference>
<dbReference type="SUPFAM" id="SSF52402">
    <property type="entry name" value="Adenine nucleotide alpha hydrolases-like"/>
    <property type="match status" value="1"/>
</dbReference>
<dbReference type="InterPro" id="IPR001965">
    <property type="entry name" value="Znf_PHD"/>
</dbReference>
<dbReference type="CDD" id="cd01713">
    <property type="entry name" value="CTU1-like"/>
    <property type="match status" value="1"/>
</dbReference>
<feature type="region of interest" description="Disordered" evidence="19">
    <location>
        <begin position="1183"/>
        <end position="1213"/>
    </location>
</feature>
<dbReference type="GO" id="GO:0008270">
    <property type="term" value="F:zinc ion binding"/>
    <property type="evidence" value="ECO:0007669"/>
    <property type="project" value="UniProtKB-KW"/>
</dbReference>
<dbReference type="GO" id="GO:0002143">
    <property type="term" value="P:tRNA wobble position uridine thiolation"/>
    <property type="evidence" value="ECO:0007669"/>
    <property type="project" value="TreeGrafter"/>
</dbReference>
<keyword evidence="6 15" id="KW-0819">tRNA processing</keyword>
<feature type="compositionally biased region" description="Basic and acidic residues" evidence="19">
    <location>
        <begin position="1389"/>
        <end position="1402"/>
    </location>
</feature>
<dbReference type="Pfam" id="PF01853">
    <property type="entry name" value="MOZ_SAS"/>
    <property type="match status" value="1"/>
</dbReference>
<dbReference type="PANTHER" id="PTHR11807">
    <property type="entry name" value="ATPASES OF THE PP SUPERFAMILY-RELATED"/>
    <property type="match status" value="1"/>
</dbReference>
<evidence type="ECO:0000256" key="17">
    <source>
        <dbReference type="PROSITE-ProRule" id="PRU00146"/>
    </source>
</evidence>
<dbReference type="PANTHER" id="PTHR11807:SF12">
    <property type="entry name" value="CYTOPLASMIC TRNA 2-THIOLATION PROTEIN 1"/>
    <property type="match status" value="1"/>
</dbReference>
<dbReference type="SUPFAM" id="SSF57903">
    <property type="entry name" value="FYVE/PHD zinc finger"/>
    <property type="match status" value="1"/>
</dbReference>
<feature type="compositionally biased region" description="Basic residues" evidence="19">
    <location>
        <begin position="1317"/>
        <end position="1329"/>
    </location>
</feature>
<dbReference type="FunFam" id="3.40.630.30:FF:000001">
    <property type="entry name" value="Histone acetyltransferase"/>
    <property type="match status" value="1"/>
</dbReference>
<evidence type="ECO:0000256" key="13">
    <source>
        <dbReference type="ARBA" id="ARBA00023242"/>
    </source>
</evidence>
<keyword evidence="5 15" id="KW-0808">Transferase</keyword>
<comment type="function">
    <text evidence="14">Catalytic component of the NuA4 histone acetyltransferase (HAT) complex which is involved in epigenetic transcriptional activation of selected genes principally by acetylation of nucleosomal histones H4, H3, H2B, H2A and H2A variant H2A.Z. Acetylates histone H4 to form H4K5ac, H4K8ac, H4K12ac and H4K16ac, histone H3 to form H3K14ac, and histone H2A to form H2AK4ac and H2AK7ac. The NuA4 complex is involved in the DNA damage response and is required for chromosome segregation. The NuA4 complex plays a direct role in repair of DNA double-strand breaks (DSBs) through homologous recombination. Recruitment to promoters depends on H3K4me. Also acetylates non-histone proteins. In addition to protein acetyltransferase, can use different acyl-CoA substrates, such as 2-hydroxyisobutanoyl-CoA (2-hydroxyisobutyryl-CoA) or (2E)-butenoyl-CoA (crotonyl-CoA), and is able to mediate protein 2-hydroxyisobutyrylation and crotonylation, respectively.</text>
</comment>
<dbReference type="InterPro" id="IPR011063">
    <property type="entry name" value="TilS/TtcA_N"/>
</dbReference>
<comment type="caution">
    <text evidence="22">The sequence shown here is derived from an EMBL/GenBank/DDBJ whole genome shotgun (WGS) entry which is preliminary data.</text>
</comment>
<feature type="compositionally biased region" description="Basic residues" evidence="19">
    <location>
        <begin position="761"/>
        <end position="778"/>
    </location>
</feature>
<dbReference type="InterPro" id="IPR056369">
    <property type="entry name" value="CTU1-like_ATP-bd"/>
</dbReference>
<feature type="region of interest" description="Disordered" evidence="19">
    <location>
        <begin position="1387"/>
        <end position="1425"/>
    </location>
</feature>
<dbReference type="GO" id="GO:0032447">
    <property type="term" value="P:protein urmylation"/>
    <property type="evidence" value="ECO:0007669"/>
    <property type="project" value="UniProtKB-UniRule"/>
</dbReference>
<evidence type="ECO:0000256" key="10">
    <source>
        <dbReference type="ARBA" id="ARBA00022853"/>
    </source>
</evidence>
<comment type="similarity">
    <text evidence="15">Belongs to the TtcA family. CTU1/NCS6/ATPBD3 subfamily.</text>
</comment>
<protein>
    <recommendedName>
        <fullName evidence="15">Cytoplasmic tRNA 2-thiolation protein 1</fullName>
        <ecNumber evidence="15">2.7.7.-</ecNumber>
    </recommendedName>
    <alternativeName>
        <fullName evidence="15">Cytoplasmic tRNA adenylyltransferase 1</fullName>
    </alternativeName>
</protein>
<dbReference type="Pfam" id="PF01171">
    <property type="entry name" value="ATP_bind_3"/>
    <property type="match status" value="1"/>
</dbReference>
<comment type="function">
    <text evidence="15">Plays a central role in 2-thiolation of mcm(5)S(2)U at tRNA wobble positions of tRNA(Lys), tRNA(Glu) and tRNA(Gln). Directly binds tRNAs and probably acts by catalyzing adenylation of tRNAs, an intermediate required for 2-thiolation. It is unclear whether it acts as a sulfurtransferase that transfers sulfur from thiocarboxylated URM1 onto the uridine of tRNAs at wobble position. Prior mcm(5) tRNA modification by the elongator complex is required for 2-thiolation. May also be involved in protein urmylation.</text>
</comment>
<dbReference type="HAMAP" id="MF_03053">
    <property type="entry name" value="CTU1"/>
    <property type="match status" value="1"/>
</dbReference>
<dbReference type="PROSITE" id="PS50016">
    <property type="entry name" value="ZF_PHD_2"/>
    <property type="match status" value="1"/>
</dbReference>
<keyword evidence="3 15" id="KW-0963">Cytoplasm</keyword>
<evidence type="ECO:0000256" key="12">
    <source>
        <dbReference type="ARBA" id="ARBA00022990"/>
    </source>
</evidence>
<dbReference type="InterPro" id="IPR000541">
    <property type="entry name" value="Ncs6/Tuc1/Ctu1"/>
</dbReference>
<dbReference type="Pfam" id="PF16866">
    <property type="entry name" value="PHD_4"/>
    <property type="match status" value="1"/>
</dbReference>
<keyword evidence="18" id="KW-0175">Coiled coil</keyword>
<keyword evidence="10" id="KW-0156">Chromatin regulator</keyword>
<dbReference type="EMBL" id="MU860004">
    <property type="protein sequence ID" value="KAK4242792.1"/>
    <property type="molecule type" value="Genomic_DNA"/>
</dbReference>
<evidence type="ECO:0000256" key="8">
    <source>
        <dbReference type="ARBA" id="ARBA00022771"/>
    </source>
</evidence>
<dbReference type="PROSITE" id="PS51726">
    <property type="entry name" value="MYST_HAT"/>
    <property type="match status" value="1"/>
</dbReference>
<gene>
    <name evidence="15" type="primary">NCS6</name>
    <name evidence="15" type="synonym">CTU1</name>
    <name evidence="22" type="ORF">C8A03DRAFT_39949</name>
</gene>
<dbReference type="GO" id="GO:0006355">
    <property type="term" value="P:regulation of DNA-templated transcription"/>
    <property type="evidence" value="ECO:0007669"/>
    <property type="project" value="InterPro"/>
</dbReference>
<name>A0AAN7HF11_9PEZI</name>
<evidence type="ECO:0000256" key="18">
    <source>
        <dbReference type="SAM" id="Coils"/>
    </source>
</evidence>
<keyword evidence="12" id="KW-0007">Acetylation</keyword>
<evidence type="ECO:0000256" key="11">
    <source>
        <dbReference type="ARBA" id="ARBA00022884"/>
    </source>
</evidence>
<feature type="compositionally biased region" description="Low complexity" evidence="19">
    <location>
        <begin position="522"/>
        <end position="531"/>
    </location>
</feature>
<feature type="compositionally biased region" description="Basic and acidic residues" evidence="19">
    <location>
        <begin position="1254"/>
        <end position="1264"/>
    </location>
</feature>
<keyword evidence="23" id="KW-1185">Reference proteome</keyword>
<evidence type="ECO:0000256" key="1">
    <source>
        <dbReference type="ARBA" id="ARBA00004123"/>
    </source>
</evidence>
<evidence type="ECO:0000313" key="23">
    <source>
        <dbReference type="Proteomes" id="UP001303760"/>
    </source>
</evidence>
<evidence type="ECO:0000256" key="14">
    <source>
        <dbReference type="ARBA" id="ARBA00045805"/>
    </source>
</evidence>
<dbReference type="GO" id="GO:0070775">
    <property type="term" value="C:H3 histone acetyltransferase complex"/>
    <property type="evidence" value="ECO:0007669"/>
    <property type="project" value="UniProtKB-ARBA"/>
</dbReference>
<feature type="region of interest" description="Disordered" evidence="19">
    <location>
        <begin position="334"/>
        <end position="363"/>
    </location>
</feature>
<sequence length="1425" mass="157228">MAPALCANCMTERAVIKRPKNHAKLCKACFIAVFEDEVHHTITSSQLFYPGEKVAIGASGGKDSTVLASVLKTLNERHGYGLELVLLSIDEGIKGYRDDSLETVKRNAVQYDMPLKVVGYDELYGWTMDQVVETIGKKGNCTYCGVFRRQALDRGAKMLGIQHVVTGHNADDVAETVLMNLLRGDLARLSRSTSIVTGDSRSEVKRSKPLKYSYEKEIVLYAHHKKLDYFSTECIYSPEAFRGSARGLIKQLERVRPTAILDIVRSGEDMARLVPGESSSSCACRGRNTDVLTPAEDDIGGCGSQNGRTAGNEMAAMDKQLMENEAHEGLETDVAKTMSQSKQRKDEQQAKLPLRSGNGASQGVTRQMAEAQLMEEELQQSVMQSEQEAALAQENIDGDVEMGDATALASQSALDVSVGSMDGDGDEEMDDADQRDEYDDQEQEDDSDSGGSEAEDDDDSFEEDAEGEEDEELAPRNHRPPRRSASVANGHGIGDEDDEDEGVGAVKIRPGETDDEDESSEDSASSAMVSDAESESATEWEAGNIDDADEDDEVETAAAHCIFCKQDEEHDPGEEFEVFLACTKCGDNAHQQCARENEAMSSGDAPENWRCPKCAPDSDSDVAEGAADKSLSLNGIADANASPAARRATAPKLARDLLPSQRGAVKPDSHSVFNQLVLDEDPMDGSRVLRKRTTSSVVSDENVMALRKRRRNTLDEQSIEDTATGQDDSSRPASRSLRLKIPNPPASIVKSTRNSVVILSRKPRGRKKRFGRSRRRTSRSGSNRAAPLPPPAIATPFTPSAYSQPFYSFYDKETDELKGKPYGGILTEAEADTSKTMPTNEDRRRFDEAKQKAEEEWRQRLLKMQAEVEVPAKKPKKASGPASQIECIEFGGWEIDTWYAAPYPEEYSRNRVLYICEFCLKYMNSDYVAWRHKLKCPAKHPPGDEIYRHGSVSVFEVDGRKNPVYCQNLCLLAKLFLGSKTLYYDVEPFLFYVLCEYDDMGYHFVGYFSKEKRASSQNNVSCILTLPIHQRKGYGNLLIDFSYLLTRVEKKTGSPEKPLSDMGLVSYRNYWRLVMCRYLLQHFSEESSGKAGLSIKKISDDTGLTPDDVISALEGLRCLVRDPQTQLYAFRVDFQYCREYVAKWEAKKYVQLNPKALTWTPYVMGRSNATNFELGPALTAIAPREEEEEPKPVGKAEETPVNGTGPPSQPITPAEEAKVTLEPTVLESTEPAETGSIVNPDAEPNGILPNGDASEEKIQQESEPVKPASGDWTQQYKDILPTRFEVVPPINGRRGDRSRAIIPRPPVVRAVSSTPRPPRRSAGSRRRSATSRARTSTSSSKRKPGGTGRGPGRWPKGTKKSDYGNADSGPGLPPAWIAERARLAALAAARKEGKKEGADVKDTVQVQSPTVKEDDVEMQDVDDKA</sequence>
<dbReference type="InterPro" id="IPR013083">
    <property type="entry name" value="Znf_RING/FYVE/PHD"/>
</dbReference>
<keyword evidence="7" id="KW-0479">Metal-binding</keyword>
<accession>A0AAN7HF11</accession>
<dbReference type="InterPro" id="IPR011011">
    <property type="entry name" value="Znf_FYVE_PHD"/>
</dbReference>
<feature type="region of interest" description="Disordered" evidence="19">
    <location>
        <begin position="417"/>
        <end position="553"/>
    </location>
</feature>
<evidence type="ECO:0000256" key="7">
    <source>
        <dbReference type="ARBA" id="ARBA00022723"/>
    </source>
</evidence>
<keyword evidence="4 15" id="KW-0820">tRNA-binding</keyword>
<reference evidence="22" key="2">
    <citation type="submission" date="2023-05" db="EMBL/GenBank/DDBJ databases">
        <authorList>
            <consortium name="Lawrence Berkeley National Laboratory"/>
            <person name="Steindorff A."/>
            <person name="Hensen N."/>
            <person name="Bonometti L."/>
            <person name="Westerberg I."/>
            <person name="Brannstrom I.O."/>
            <person name="Guillou S."/>
            <person name="Cros-Aarteil S."/>
            <person name="Calhoun S."/>
            <person name="Haridas S."/>
            <person name="Kuo A."/>
            <person name="Mondo S."/>
            <person name="Pangilinan J."/>
            <person name="Riley R."/>
            <person name="Labutti K."/>
            <person name="Andreopoulos B."/>
            <person name="Lipzen A."/>
            <person name="Chen C."/>
            <person name="Yanf M."/>
            <person name="Daum C."/>
            <person name="Ng V."/>
            <person name="Clum A."/>
            <person name="Ohm R."/>
            <person name="Martin F."/>
            <person name="Silar P."/>
            <person name="Natvig D."/>
            <person name="Lalanne C."/>
            <person name="Gautier V."/>
            <person name="Ament-Velasquez S.L."/>
            <person name="Kruys A."/>
            <person name="Hutchinson M.I."/>
            <person name="Powell A.J."/>
            <person name="Barry K."/>
            <person name="Miller A.N."/>
            <person name="Grigoriev I.V."/>
            <person name="Debuchy R."/>
            <person name="Gladieux P."/>
            <person name="Thoren M.H."/>
            <person name="Johannesson H."/>
        </authorList>
    </citation>
    <scope>NUCLEOTIDE SEQUENCE</scope>
    <source>
        <strain evidence="22">CBS 532.94</strain>
    </source>
</reference>
<dbReference type="Gene3D" id="3.30.60.60">
    <property type="entry name" value="N-acetyl transferase-like"/>
    <property type="match status" value="1"/>
</dbReference>
<evidence type="ECO:0000256" key="3">
    <source>
        <dbReference type="ARBA" id="ARBA00022490"/>
    </source>
</evidence>
<dbReference type="InterPro" id="IPR020554">
    <property type="entry name" value="UPF0021_CS"/>
</dbReference>
<dbReference type="GO" id="GO:0005634">
    <property type="term" value="C:nucleus"/>
    <property type="evidence" value="ECO:0007669"/>
    <property type="project" value="UniProtKB-SubCell"/>
</dbReference>
<comment type="similarity">
    <text evidence="2">Belongs to the MYST (SAS/MOZ) family.</text>
</comment>
<dbReference type="FunFam" id="3.30.60.60:FF:000001">
    <property type="entry name" value="Histone acetyltransferase"/>
    <property type="match status" value="1"/>
</dbReference>
<evidence type="ECO:0000256" key="9">
    <source>
        <dbReference type="ARBA" id="ARBA00022833"/>
    </source>
</evidence>
<dbReference type="PROSITE" id="PS01263">
    <property type="entry name" value="UPF0021"/>
    <property type="match status" value="1"/>
</dbReference>
<dbReference type="Gene3D" id="3.40.630.30">
    <property type="match status" value="1"/>
</dbReference>
<evidence type="ECO:0000313" key="22">
    <source>
        <dbReference type="EMBL" id="KAK4242792.1"/>
    </source>
</evidence>
<dbReference type="GO" id="GO:0031507">
    <property type="term" value="P:heterochromatin formation"/>
    <property type="evidence" value="ECO:0007669"/>
    <property type="project" value="UniProtKB-ARBA"/>
</dbReference>
<feature type="region of interest" description="Disordered" evidence="19">
    <location>
        <begin position="705"/>
        <end position="797"/>
    </location>
</feature>
<keyword evidence="8 17" id="KW-0863">Zinc-finger</keyword>
<feature type="domain" description="MYST-type HAT" evidence="21">
    <location>
        <begin position="880"/>
        <end position="1161"/>
    </location>
</feature>
<comment type="subcellular location">
    <subcellularLocation>
        <location evidence="15">Cytoplasm</location>
    </subcellularLocation>
    <subcellularLocation>
        <location evidence="1">Nucleus</location>
    </subcellularLocation>
</comment>
<feature type="compositionally biased region" description="Acidic residues" evidence="19">
    <location>
        <begin position="423"/>
        <end position="472"/>
    </location>
</feature>
<feature type="compositionally biased region" description="Acidic residues" evidence="19">
    <location>
        <begin position="1414"/>
        <end position="1425"/>
    </location>
</feature>
<feature type="compositionally biased region" description="Low complexity" evidence="19">
    <location>
        <begin position="1330"/>
        <end position="1339"/>
    </location>
</feature>
<dbReference type="Pfam" id="PF17772">
    <property type="entry name" value="zf-MYST"/>
    <property type="match status" value="1"/>
</dbReference>
<dbReference type="InterPro" id="IPR036388">
    <property type="entry name" value="WH-like_DNA-bd_sf"/>
</dbReference>
<feature type="compositionally biased region" description="Polar residues" evidence="19">
    <location>
        <begin position="720"/>
        <end position="733"/>
    </location>
</feature>
<reference evidence="22" key="1">
    <citation type="journal article" date="2023" name="Mol. Phylogenet. Evol.">
        <title>Genome-scale phylogeny and comparative genomics of the fungal order Sordariales.</title>
        <authorList>
            <person name="Hensen N."/>
            <person name="Bonometti L."/>
            <person name="Westerberg I."/>
            <person name="Brannstrom I.O."/>
            <person name="Guillou S."/>
            <person name="Cros-Aarteil S."/>
            <person name="Calhoun S."/>
            <person name="Haridas S."/>
            <person name="Kuo A."/>
            <person name="Mondo S."/>
            <person name="Pangilinan J."/>
            <person name="Riley R."/>
            <person name="LaButti K."/>
            <person name="Andreopoulos B."/>
            <person name="Lipzen A."/>
            <person name="Chen C."/>
            <person name="Yan M."/>
            <person name="Daum C."/>
            <person name="Ng V."/>
            <person name="Clum A."/>
            <person name="Steindorff A."/>
            <person name="Ohm R.A."/>
            <person name="Martin F."/>
            <person name="Silar P."/>
            <person name="Natvig D.O."/>
            <person name="Lalanne C."/>
            <person name="Gautier V."/>
            <person name="Ament-Velasquez S.L."/>
            <person name="Kruys A."/>
            <person name="Hutchinson M.I."/>
            <person name="Powell A.J."/>
            <person name="Barry K."/>
            <person name="Miller A.N."/>
            <person name="Grigoriev I.V."/>
            <person name="Debuchy R."/>
            <person name="Gladieux P."/>
            <person name="Hiltunen Thoren M."/>
            <person name="Johannesson H."/>
        </authorList>
    </citation>
    <scope>NUCLEOTIDE SEQUENCE</scope>
    <source>
        <strain evidence="22">CBS 532.94</strain>
    </source>
</reference>
<evidence type="ECO:0000256" key="15">
    <source>
        <dbReference type="HAMAP-Rule" id="MF_03053"/>
    </source>
</evidence>
<dbReference type="InterPro" id="IPR019787">
    <property type="entry name" value="Znf_PHD-finger"/>
</dbReference>
<evidence type="ECO:0000256" key="5">
    <source>
        <dbReference type="ARBA" id="ARBA00022679"/>
    </source>
</evidence>
<dbReference type="Gene3D" id="3.40.50.620">
    <property type="entry name" value="HUPs"/>
    <property type="match status" value="1"/>
</dbReference>
<dbReference type="GO" id="GO:0000049">
    <property type="term" value="F:tRNA binding"/>
    <property type="evidence" value="ECO:0007669"/>
    <property type="project" value="UniProtKB-UniRule"/>
</dbReference>
<keyword evidence="9" id="KW-0862">Zinc</keyword>
<dbReference type="GO" id="GO:0005739">
    <property type="term" value="C:mitochondrion"/>
    <property type="evidence" value="ECO:0007669"/>
    <property type="project" value="TreeGrafter"/>
</dbReference>
<dbReference type="GO" id="GO:0004402">
    <property type="term" value="F:histone acetyltransferase activity"/>
    <property type="evidence" value="ECO:0007669"/>
    <property type="project" value="InterPro"/>
</dbReference>
<proteinExistence type="inferred from homology"/>
<comment type="pathway">
    <text evidence="15">tRNA modification; 5-methoxycarbonylmethyl-2-thiouridine-tRNA biosynthesis.</text>
</comment>
<feature type="domain" description="PHD-type" evidence="20">
    <location>
        <begin position="558"/>
        <end position="617"/>
    </location>
</feature>
<dbReference type="GO" id="GO:0002144">
    <property type="term" value="C:cytosolic tRNA wobble base thiouridylase complex"/>
    <property type="evidence" value="ECO:0007669"/>
    <property type="project" value="TreeGrafter"/>
</dbReference>
<feature type="region of interest" description="Disordered" evidence="19">
    <location>
        <begin position="1228"/>
        <end position="1374"/>
    </location>
</feature>
<dbReference type="InterPro" id="IPR002717">
    <property type="entry name" value="HAT_MYST-type"/>
</dbReference>
<dbReference type="Gene3D" id="3.30.40.10">
    <property type="entry name" value="Zinc/RING finger domain, C3HC4 (zinc finger)"/>
    <property type="match status" value="1"/>
</dbReference>
<feature type="compositionally biased region" description="Acidic residues" evidence="19">
    <location>
        <begin position="532"/>
        <end position="553"/>
    </location>
</feature>
<dbReference type="SUPFAM" id="SSF55729">
    <property type="entry name" value="Acyl-CoA N-acyltransferases (Nat)"/>
    <property type="match status" value="1"/>
</dbReference>
<keyword evidence="11 15" id="KW-0694">RNA-binding</keyword>
<evidence type="ECO:0000259" key="21">
    <source>
        <dbReference type="PROSITE" id="PS51726"/>
    </source>
</evidence>
<dbReference type="InterPro" id="IPR014729">
    <property type="entry name" value="Rossmann-like_a/b/a_fold"/>
</dbReference>
<evidence type="ECO:0000256" key="19">
    <source>
        <dbReference type="SAM" id="MobiDB-lite"/>
    </source>
</evidence>
<dbReference type="Proteomes" id="UP001303760">
    <property type="component" value="Unassembled WGS sequence"/>
</dbReference>
<evidence type="ECO:0000256" key="16">
    <source>
        <dbReference type="PIRSR" id="PIRSR602717-51"/>
    </source>
</evidence>
<feature type="active site" description="Proton donor/acceptor" evidence="16">
    <location>
        <position position="1056"/>
    </location>
</feature>
<organism evidence="22 23">
    <name type="scientific">Achaetomium macrosporum</name>
    <dbReference type="NCBI Taxonomy" id="79813"/>
    <lineage>
        <taxon>Eukaryota</taxon>
        <taxon>Fungi</taxon>
        <taxon>Dikarya</taxon>
        <taxon>Ascomycota</taxon>
        <taxon>Pezizomycotina</taxon>
        <taxon>Sordariomycetes</taxon>
        <taxon>Sordariomycetidae</taxon>
        <taxon>Sordariales</taxon>
        <taxon>Chaetomiaceae</taxon>
        <taxon>Achaetomium</taxon>
    </lineage>
</organism>
<dbReference type="InterPro" id="IPR016181">
    <property type="entry name" value="Acyl_CoA_acyltransferase"/>
</dbReference>
<feature type="coiled-coil region" evidence="18">
    <location>
        <begin position="368"/>
        <end position="395"/>
    </location>
</feature>
<dbReference type="SMART" id="SM00249">
    <property type="entry name" value="PHD"/>
    <property type="match status" value="1"/>
</dbReference>
<dbReference type="EC" id="2.7.7.-" evidence="15"/>
<keyword evidence="13" id="KW-0539">Nucleus</keyword>
<evidence type="ECO:0000256" key="6">
    <source>
        <dbReference type="ARBA" id="ARBA00022694"/>
    </source>
</evidence>
<dbReference type="GO" id="GO:0016779">
    <property type="term" value="F:nucleotidyltransferase activity"/>
    <property type="evidence" value="ECO:0007669"/>
    <property type="project" value="UniProtKB-UniRule"/>
</dbReference>
<evidence type="ECO:0000256" key="4">
    <source>
        <dbReference type="ARBA" id="ARBA00022555"/>
    </source>
</evidence>
<dbReference type="CDD" id="cd15489">
    <property type="entry name" value="PHD_SF"/>
    <property type="match status" value="1"/>
</dbReference>
<evidence type="ECO:0000259" key="20">
    <source>
        <dbReference type="PROSITE" id="PS50016"/>
    </source>
</evidence>
<dbReference type="InterPro" id="IPR040706">
    <property type="entry name" value="Zf-MYST"/>
</dbReference>
<evidence type="ECO:0000256" key="2">
    <source>
        <dbReference type="ARBA" id="ARBA00010107"/>
    </source>
</evidence>
<dbReference type="Gene3D" id="1.10.10.10">
    <property type="entry name" value="Winged helix-like DNA-binding domain superfamily/Winged helix DNA-binding domain"/>
    <property type="match status" value="1"/>
</dbReference>